<reference evidence="13 14" key="1">
    <citation type="submission" date="2018-06" db="EMBL/GenBank/DDBJ databases">
        <authorList>
            <consortium name="Pathogen Informatics"/>
            <person name="Doyle S."/>
        </authorList>
    </citation>
    <scope>NUCLEOTIDE SEQUENCE [LARGE SCALE GENOMIC DNA]</scope>
    <source>
        <strain evidence="13 14">NCTC9962</strain>
    </source>
</reference>
<proteinExistence type="inferred from homology"/>
<sequence>MSPLMVAILEFLDLLAITIPSTLIGILAIGIFSWFRGKDLDKDEEFQKFISVPENREYVYGDTATLLDKKLPKSNWLAMWIFLGAIAVVALLGADSDLRPSFGGKPLSMVLVIQMFMLLTGALIIILTKTNPASISKNEVFRSGMIAIVAVYGIAWMAETMFGAHMSEIQGVLGEMVKEYPWAYAIVLPAGFQVCKLSGCGAGGDCSGRAGDRR</sequence>
<evidence type="ECO:0000256" key="6">
    <source>
        <dbReference type="ARBA" id="ARBA00022692"/>
    </source>
</evidence>
<keyword evidence="4" id="KW-1003">Cell membrane</keyword>
<evidence type="ECO:0000256" key="11">
    <source>
        <dbReference type="ARBA" id="ARBA00034287"/>
    </source>
</evidence>
<keyword evidence="5" id="KW-0997">Cell inner membrane</keyword>
<evidence type="ECO:0000256" key="5">
    <source>
        <dbReference type="ARBA" id="ARBA00022519"/>
    </source>
</evidence>
<comment type="catalytic activity">
    <reaction evidence="11">
        <text>fumarate(in) + succinate(out) = fumarate(out) + succinate(in)</text>
        <dbReference type="Rhea" id="RHEA:29323"/>
        <dbReference type="ChEBI" id="CHEBI:29806"/>
        <dbReference type="ChEBI" id="CHEBI:30031"/>
    </reaction>
    <physiologicalReaction direction="right-to-left" evidence="11">
        <dbReference type="Rhea" id="RHEA:29325"/>
    </physiologicalReaction>
</comment>
<keyword evidence="8 12" id="KW-0472">Membrane</keyword>
<evidence type="ECO:0000256" key="7">
    <source>
        <dbReference type="ARBA" id="ARBA00022989"/>
    </source>
</evidence>
<keyword evidence="6 12" id="KW-0812">Transmembrane</keyword>
<dbReference type="AlphaFoldDB" id="A0A377B7V9"/>
<evidence type="ECO:0000256" key="4">
    <source>
        <dbReference type="ARBA" id="ARBA00022475"/>
    </source>
</evidence>
<accession>A0A377B7V9</accession>
<feature type="transmembrane region" description="Helical" evidence="12">
    <location>
        <begin position="106"/>
        <end position="128"/>
    </location>
</feature>
<gene>
    <name evidence="13" type="primary">dcuB_1</name>
    <name evidence="13" type="ORF">NCTC9962_03861</name>
</gene>
<dbReference type="GO" id="GO:0005886">
    <property type="term" value="C:plasma membrane"/>
    <property type="evidence" value="ECO:0007669"/>
    <property type="project" value="UniProtKB-SubCell"/>
</dbReference>
<dbReference type="PANTHER" id="PTHR36106">
    <property type="entry name" value="ANAEROBIC C4-DICARBOXYLATE TRANSPORTER DCUB"/>
    <property type="match status" value="1"/>
</dbReference>
<feature type="transmembrane region" description="Helical" evidence="12">
    <location>
        <begin position="140"/>
        <end position="158"/>
    </location>
</feature>
<dbReference type="EMBL" id="UGED01000008">
    <property type="protein sequence ID" value="STL49594.1"/>
    <property type="molecule type" value="Genomic_DNA"/>
</dbReference>
<evidence type="ECO:0000256" key="12">
    <source>
        <dbReference type="SAM" id="Phobius"/>
    </source>
</evidence>
<evidence type="ECO:0000256" key="1">
    <source>
        <dbReference type="ARBA" id="ARBA00004429"/>
    </source>
</evidence>
<dbReference type="GO" id="GO:0015556">
    <property type="term" value="F:C4-dicarboxylate transmembrane transporter activity"/>
    <property type="evidence" value="ECO:0007669"/>
    <property type="project" value="InterPro"/>
</dbReference>
<dbReference type="Pfam" id="PF03605">
    <property type="entry name" value="DcuA_DcuB"/>
    <property type="match status" value="1"/>
</dbReference>
<evidence type="ECO:0000256" key="8">
    <source>
        <dbReference type="ARBA" id="ARBA00023136"/>
    </source>
</evidence>
<evidence type="ECO:0000313" key="14">
    <source>
        <dbReference type="Proteomes" id="UP000254052"/>
    </source>
</evidence>
<feature type="transmembrane region" description="Helical" evidence="12">
    <location>
        <begin position="76"/>
        <end position="94"/>
    </location>
</feature>
<evidence type="ECO:0000256" key="2">
    <source>
        <dbReference type="ARBA" id="ARBA00006413"/>
    </source>
</evidence>
<comment type="catalytic activity">
    <reaction evidence="10">
        <text>(S)-malate(in) + succinate(out) = (S)-malate(out) + succinate(in)</text>
        <dbReference type="Rhea" id="RHEA:29327"/>
        <dbReference type="ChEBI" id="CHEBI:15589"/>
        <dbReference type="ChEBI" id="CHEBI:30031"/>
    </reaction>
    <physiologicalReaction direction="right-to-left" evidence="10">
        <dbReference type="Rhea" id="RHEA:29329"/>
    </physiologicalReaction>
</comment>
<feature type="transmembrane region" description="Helical" evidence="12">
    <location>
        <begin position="12"/>
        <end position="35"/>
    </location>
</feature>
<dbReference type="InterPro" id="IPR004668">
    <property type="entry name" value="Anaer_Dcu_memb_transpt"/>
</dbReference>
<evidence type="ECO:0000313" key="13">
    <source>
        <dbReference type="EMBL" id="STL49594.1"/>
    </source>
</evidence>
<keyword evidence="7 12" id="KW-1133">Transmembrane helix</keyword>
<dbReference type="PANTHER" id="PTHR36106:SF3">
    <property type="entry name" value="ANAEROBIC C4-DICARBOXYLATE TRANSPORTER DCUB"/>
    <property type="match status" value="1"/>
</dbReference>
<comment type="catalytic activity">
    <reaction evidence="9">
        <text>L-aspartate(in) + succinate(out) = L-aspartate(out) + succinate(in)</text>
        <dbReference type="Rhea" id="RHEA:29343"/>
        <dbReference type="ChEBI" id="CHEBI:29991"/>
        <dbReference type="ChEBI" id="CHEBI:30031"/>
    </reaction>
    <physiologicalReaction direction="right-to-left" evidence="9">
        <dbReference type="Rhea" id="RHEA:29345"/>
    </physiologicalReaction>
</comment>
<comment type="similarity">
    <text evidence="2">Belongs to the DcuA/DcuB transporter (TC 2.A.13.1) family.</text>
</comment>
<protein>
    <submittedName>
        <fullName evidence="13">Anaerobic C4-dicarboxylate transporter DcuB</fullName>
    </submittedName>
</protein>
<dbReference type="Proteomes" id="UP000254052">
    <property type="component" value="Unassembled WGS sequence"/>
</dbReference>
<evidence type="ECO:0000256" key="3">
    <source>
        <dbReference type="ARBA" id="ARBA00022448"/>
    </source>
</evidence>
<organism evidence="13 14">
    <name type="scientific">Escherichia coli</name>
    <dbReference type="NCBI Taxonomy" id="562"/>
    <lineage>
        <taxon>Bacteria</taxon>
        <taxon>Pseudomonadati</taxon>
        <taxon>Pseudomonadota</taxon>
        <taxon>Gammaproteobacteria</taxon>
        <taxon>Enterobacterales</taxon>
        <taxon>Enterobacteriaceae</taxon>
        <taxon>Escherichia</taxon>
    </lineage>
</organism>
<evidence type="ECO:0000256" key="10">
    <source>
        <dbReference type="ARBA" id="ARBA00034284"/>
    </source>
</evidence>
<keyword evidence="3" id="KW-0813">Transport</keyword>
<evidence type="ECO:0000256" key="9">
    <source>
        <dbReference type="ARBA" id="ARBA00034237"/>
    </source>
</evidence>
<comment type="subcellular location">
    <subcellularLocation>
        <location evidence="1">Cell inner membrane</location>
        <topology evidence="1">Multi-pass membrane protein</topology>
    </subcellularLocation>
</comment>
<name>A0A377B7V9_ECOLX</name>